<dbReference type="InterPro" id="IPR038010">
    <property type="entry name" value="YhfW_C"/>
</dbReference>
<sequence>MSHTQVSTSFWRDSQPDINYPQLQQDITVDVAIVGGGITGLTTALLLQRSGVKVALLEASTLGSGVTGYTTAHLTEVLDTRYKTLLSDFEEDVAQLVAASHRSAIERIADLVVEEQIDCDFQRLPGYLYSESEEDLSTLEAEVEAAHQLGVRATLTSEVPLPFPVKAGIIFPEQAQFHATKYVNGLAKAFVRLGGQIFENTRVLDVAFNSDNARVYTQLNTVNARYVVLATHTPIHDLKRLSELAIFATKVSPYRSYVLGVRLNSPLPQGLFWDTAEPYHYTRTYTDASGELAIIGGADHRTGEMADTEEPYQRLEAYARSRYDVASIDYRWSAQLYEPIDGLPFIGQSPINSQLYLATGFSGNGMTFGTLAAMLIADQILGRKNPWTQLYDANRIKPLASAQQFIAHNVDVATRFIADRFKADAHQLSQVAFDEGKILDIEGKQVAAYRDPEGNIQTLSAVCTHLGCIVEWNIAEKSWDCPCHGGRYSTSGQVLNGPPIEPLEPLS</sequence>
<dbReference type="FunFam" id="2.102.10.10:FF:000014">
    <property type="entry name" value="Oxidoreductase, FAD dependent"/>
    <property type="match status" value="1"/>
</dbReference>
<dbReference type="PROSITE" id="PS51296">
    <property type="entry name" value="RIESKE"/>
    <property type="match status" value="1"/>
</dbReference>
<dbReference type="InterPro" id="IPR005805">
    <property type="entry name" value="Rieske_Fe-S_prot_C"/>
</dbReference>
<dbReference type="GO" id="GO:0016020">
    <property type="term" value="C:membrane"/>
    <property type="evidence" value="ECO:0007669"/>
    <property type="project" value="InterPro"/>
</dbReference>
<dbReference type="GO" id="GO:0004497">
    <property type="term" value="F:monooxygenase activity"/>
    <property type="evidence" value="ECO:0007669"/>
    <property type="project" value="UniProtKB-ARBA"/>
</dbReference>
<evidence type="ECO:0000256" key="4">
    <source>
        <dbReference type="ARBA" id="ARBA00023014"/>
    </source>
</evidence>
<dbReference type="InterPro" id="IPR036188">
    <property type="entry name" value="FAD/NAD-bd_sf"/>
</dbReference>
<dbReference type="OrthoDB" id="9767869at2"/>
<gene>
    <name evidence="7" type="ORF">BH720_09025</name>
</gene>
<evidence type="ECO:0000256" key="5">
    <source>
        <dbReference type="ARBA" id="ARBA00023157"/>
    </source>
</evidence>
<proteinExistence type="predicted"/>
<dbReference type="GO" id="GO:0005737">
    <property type="term" value="C:cytoplasm"/>
    <property type="evidence" value="ECO:0007669"/>
    <property type="project" value="TreeGrafter"/>
</dbReference>
<evidence type="ECO:0000259" key="6">
    <source>
        <dbReference type="PROSITE" id="PS51296"/>
    </source>
</evidence>
<dbReference type="PANTHER" id="PTHR13847:SF281">
    <property type="entry name" value="FAD DEPENDENT OXIDOREDUCTASE DOMAIN-CONTAINING PROTEIN"/>
    <property type="match status" value="1"/>
</dbReference>
<keyword evidence="4" id="KW-0411">Iron-sulfur</keyword>
<dbReference type="SUPFAM" id="SSF50022">
    <property type="entry name" value="ISP domain"/>
    <property type="match status" value="1"/>
</dbReference>
<evidence type="ECO:0000256" key="3">
    <source>
        <dbReference type="ARBA" id="ARBA00023004"/>
    </source>
</evidence>
<dbReference type="Pfam" id="PF00355">
    <property type="entry name" value="Rieske"/>
    <property type="match status" value="1"/>
</dbReference>
<comment type="caution">
    <text evidence="7">The sequence shown here is derived from an EMBL/GenBank/DDBJ whole genome shotgun (WGS) entry which is preliminary data.</text>
</comment>
<dbReference type="GO" id="GO:0046872">
    <property type="term" value="F:metal ion binding"/>
    <property type="evidence" value="ECO:0007669"/>
    <property type="project" value="UniProtKB-KW"/>
</dbReference>
<dbReference type="PRINTS" id="PR00162">
    <property type="entry name" value="RIESKE"/>
</dbReference>
<organism evidence="7">
    <name type="scientific">Desertifilum tharense IPPAS B-1220</name>
    <dbReference type="NCBI Taxonomy" id="1781255"/>
    <lineage>
        <taxon>Bacteria</taxon>
        <taxon>Bacillati</taxon>
        <taxon>Cyanobacteriota</taxon>
        <taxon>Cyanophyceae</taxon>
        <taxon>Desertifilales</taxon>
        <taxon>Desertifilaceae</taxon>
        <taxon>Desertifilum</taxon>
    </lineage>
</organism>
<accession>A0A1E5QLH1</accession>
<dbReference type="STRING" id="1781255.BH720_09025"/>
<dbReference type="Pfam" id="PF01266">
    <property type="entry name" value="DAO"/>
    <property type="match status" value="1"/>
</dbReference>
<dbReference type="InterPro" id="IPR017941">
    <property type="entry name" value="Rieske_2Fe-2S"/>
</dbReference>
<keyword evidence="5" id="KW-1015">Disulfide bond</keyword>
<dbReference type="GO" id="GO:0051537">
    <property type="term" value="F:2 iron, 2 sulfur cluster binding"/>
    <property type="evidence" value="ECO:0007669"/>
    <property type="project" value="UniProtKB-KW"/>
</dbReference>
<dbReference type="RefSeq" id="WP_069966859.1">
    <property type="nucleotide sequence ID" value="NZ_CM124774.1"/>
</dbReference>
<reference evidence="7" key="1">
    <citation type="submission" date="2016-09" db="EMBL/GenBank/DDBJ databases">
        <title>Draft genome of thermotolerant cyanobacterium Desertifilum sp. strain IPPAS B-1220.</title>
        <authorList>
            <person name="Sinetova M.A."/>
            <person name="Bolakhan K."/>
            <person name="Zayadan B.K."/>
            <person name="Mironov K.S."/>
            <person name="Ustinova V."/>
            <person name="Kupriyanova E.V."/>
            <person name="Sidorov R.A."/>
            <person name="Skrypnik A.N."/>
            <person name="Gogoleva N.E."/>
            <person name="Gogolev Y.V."/>
            <person name="Los D.A."/>
        </authorList>
    </citation>
    <scope>NUCLEOTIDE SEQUENCE [LARGE SCALE GENOMIC DNA]</scope>
    <source>
        <strain evidence="7">IPPAS B-1220</strain>
    </source>
</reference>
<protein>
    <recommendedName>
        <fullName evidence="6">Rieske domain-containing protein</fullName>
    </recommendedName>
</protein>
<keyword evidence="2" id="KW-0479">Metal-binding</keyword>
<dbReference type="InterPro" id="IPR006076">
    <property type="entry name" value="FAD-dep_OxRdtase"/>
</dbReference>
<dbReference type="EMBL" id="MJGC01000049">
    <property type="protein sequence ID" value="OEJ75515.1"/>
    <property type="molecule type" value="Genomic_DNA"/>
</dbReference>
<dbReference type="Gene3D" id="3.30.9.10">
    <property type="entry name" value="D-Amino Acid Oxidase, subunit A, domain 2"/>
    <property type="match status" value="1"/>
</dbReference>
<dbReference type="Gene3D" id="3.50.50.60">
    <property type="entry name" value="FAD/NAD(P)-binding domain"/>
    <property type="match status" value="1"/>
</dbReference>
<feature type="domain" description="Rieske" evidence="6">
    <location>
        <begin position="423"/>
        <end position="507"/>
    </location>
</feature>
<dbReference type="SUPFAM" id="SSF51905">
    <property type="entry name" value="FAD/NAD(P)-binding domain"/>
    <property type="match status" value="1"/>
</dbReference>
<evidence type="ECO:0000256" key="1">
    <source>
        <dbReference type="ARBA" id="ARBA00022714"/>
    </source>
</evidence>
<dbReference type="InterPro" id="IPR036922">
    <property type="entry name" value="Rieske_2Fe-2S_sf"/>
</dbReference>
<evidence type="ECO:0000313" key="7">
    <source>
        <dbReference type="EMBL" id="OEJ75515.1"/>
    </source>
</evidence>
<keyword evidence="3" id="KW-0408">Iron</keyword>
<evidence type="ECO:0000256" key="2">
    <source>
        <dbReference type="ARBA" id="ARBA00022723"/>
    </source>
</evidence>
<dbReference type="Gene3D" id="2.102.10.10">
    <property type="entry name" value="Rieske [2Fe-2S] iron-sulphur domain"/>
    <property type="match status" value="1"/>
</dbReference>
<keyword evidence="1" id="KW-0001">2Fe-2S</keyword>
<dbReference type="AlphaFoldDB" id="A0A1E5QLH1"/>
<dbReference type="PANTHER" id="PTHR13847">
    <property type="entry name" value="SARCOSINE DEHYDROGENASE-RELATED"/>
    <property type="match status" value="1"/>
</dbReference>
<dbReference type="GO" id="GO:0016705">
    <property type="term" value="F:oxidoreductase activity, acting on paired donors, with incorporation or reduction of molecular oxygen"/>
    <property type="evidence" value="ECO:0007669"/>
    <property type="project" value="UniProtKB-ARBA"/>
</dbReference>
<name>A0A1E5QLH1_9CYAN</name>
<dbReference type="CDD" id="cd03477">
    <property type="entry name" value="Rieske_YhfW_C"/>
    <property type="match status" value="1"/>
</dbReference>